<reference evidence="2" key="2">
    <citation type="submission" date="2025-08" db="UniProtKB">
        <authorList>
            <consortium name="Ensembl"/>
        </authorList>
    </citation>
    <scope>IDENTIFICATION</scope>
</reference>
<feature type="signal peptide" evidence="1">
    <location>
        <begin position="1"/>
        <end position="29"/>
    </location>
</feature>
<evidence type="ECO:0000313" key="3">
    <source>
        <dbReference type="Proteomes" id="UP000002280"/>
    </source>
</evidence>
<dbReference type="PANTHER" id="PTHR48488">
    <property type="entry name" value="INTERLEUKIN-22"/>
    <property type="match status" value="1"/>
</dbReference>
<evidence type="ECO:0000256" key="1">
    <source>
        <dbReference type="SAM" id="SignalP"/>
    </source>
</evidence>
<organism evidence="2 3">
    <name type="scientific">Monodelphis domestica</name>
    <name type="common">Gray short-tailed opossum</name>
    <dbReference type="NCBI Taxonomy" id="13616"/>
    <lineage>
        <taxon>Eukaryota</taxon>
        <taxon>Metazoa</taxon>
        <taxon>Chordata</taxon>
        <taxon>Craniata</taxon>
        <taxon>Vertebrata</taxon>
        <taxon>Euteleostomi</taxon>
        <taxon>Mammalia</taxon>
        <taxon>Metatheria</taxon>
        <taxon>Didelphimorphia</taxon>
        <taxon>Didelphidae</taxon>
        <taxon>Monodelphis</taxon>
    </lineage>
</organism>
<dbReference type="PANTHER" id="PTHR48488:SF1">
    <property type="entry name" value="INTERLEUKIN-22"/>
    <property type="match status" value="1"/>
</dbReference>
<dbReference type="Bgee" id="ENSMODG00000007387">
    <property type="expression patterns" value="Expressed in spermatocyte and 4 other cell types or tissues"/>
</dbReference>
<dbReference type="HOGENOM" id="CLU_127397_0_0_1"/>
<accession>F6ZMP3</accession>
<feature type="chain" id="PRO_5003347886" description="Interleukin-22" evidence="1">
    <location>
        <begin position="30"/>
        <end position="173"/>
    </location>
</feature>
<dbReference type="GeneTree" id="ENSGT00510000048550"/>
<dbReference type="InterPro" id="IPR009079">
    <property type="entry name" value="4_helix_cytokine-like_core"/>
</dbReference>
<name>F6ZMP3_MONDO</name>
<dbReference type="InterPro" id="IPR020453">
    <property type="entry name" value="IL-22"/>
</dbReference>
<dbReference type="STRING" id="13616.ENSMODP00000009164"/>
<evidence type="ECO:0000313" key="2">
    <source>
        <dbReference type="Ensembl" id="ENSMODP00000009164.2"/>
    </source>
</evidence>
<dbReference type="Proteomes" id="UP000002280">
    <property type="component" value="Chromosome 8"/>
</dbReference>
<dbReference type="SUPFAM" id="SSF47266">
    <property type="entry name" value="4-helical cytokines"/>
    <property type="match status" value="1"/>
</dbReference>
<keyword evidence="1" id="KW-0732">Signal</keyword>
<dbReference type="OMA" id="INTRCKL"/>
<sequence>MDTKLSFFRMESLALGFLLLALLAQGIEGAVVRSPCKLPKSEFHLNEISNQIVNMSQMASLEDMDTSTRFIDSSLFQDVATVDRCYVMKLVLDFALSEGVKPYGDKFQPYTQHVFNFLTSLKSKLSKCVMKFDNIHVLEKIAAMKNKLKQVLITYIYYNIRGLNRKEKKYPLF</sequence>
<dbReference type="PRINTS" id="PR01936">
    <property type="entry name" value="INTRLEUKIN22"/>
</dbReference>
<dbReference type="eggNOG" id="ENOG502S5PC">
    <property type="taxonomic scope" value="Eukaryota"/>
</dbReference>
<dbReference type="GO" id="GO:0050728">
    <property type="term" value="P:negative regulation of inflammatory response"/>
    <property type="evidence" value="ECO:0000318"/>
    <property type="project" value="GO_Central"/>
</dbReference>
<protein>
    <recommendedName>
        <fullName evidence="4">Interleukin-22</fullName>
    </recommendedName>
</protein>
<reference evidence="2 3" key="1">
    <citation type="journal article" date="2007" name="Nature">
        <title>Genome of the marsupial Monodelphis domestica reveals innovation in non-coding sequences.</title>
        <authorList>
            <person name="Mikkelsen T.S."/>
            <person name="Wakefield M.J."/>
            <person name="Aken B."/>
            <person name="Amemiya C.T."/>
            <person name="Chang J.L."/>
            <person name="Duke S."/>
            <person name="Garber M."/>
            <person name="Gentles A.J."/>
            <person name="Goodstadt L."/>
            <person name="Heger A."/>
            <person name="Jurka J."/>
            <person name="Kamal M."/>
            <person name="Mauceli E."/>
            <person name="Searle S.M."/>
            <person name="Sharpe T."/>
            <person name="Baker M.L."/>
            <person name="Batzer M.A."/>
            <person name="Benos P.V."/>
            <person name="Belov K."/>
            <person name="Clamp M."/>
            <person name="Cook A."/>
            <person name="Cuff J."/>
            <person name="Das R."/>
            <person name="Davidow L."/>
            <person name="Deakin J.E."/>
            <person name="Fazzari M.J."/>
            <person name="Glass J.L."/>
            <person name="Grabherr M."/>
            <person name="Greally J.M."/>
            <person name="Gu W."/>
            <person name="Hore T.A."/>
            <person name="Huttley G.A."/>
            <person name="Kleber M."/>
            <person name="Jirtle R.L."/>
            <person name="Koina E."/>
            <person name="Lee J.T."/>
            <person name="Mahony S."/>
            <person name="Marra M.A."/>
            <person name="Miller R.D."/>
            <person name="Nicholls R.D."/>
            <person name="Oda M."/>
            <person name="Papenfuss A.T."/>
            <person name="Parra Z.E."/>
            <person name="Pollock D.D."/>
            <person name="Ray D.A."/>
            <person name="Schein J.E."/>
            <person name="Speed T.P."/>
            <person name="Thompson K."/>
            <person name="VandeBerg J.L."/>
            <person name="Wade C.M."/>
            <person name="Walker J.A."/>
            <person name="Waters P.D."/>
            <person name="Webber C."/>
            <person name="Weidman J.R."/>
            <person name="Xie X."/>
            <person name="Zody M.C."/>
            <person name="Baldwin J."/>
            <person name="Abdouelleil A."/>
            <person name="Abdulkadir J."/>
            <person name="Abebe A."/>
            <person name="Abera B."/>
            <person name="Abreu J."/>
            <person name="Acer S.C."/>
            <person name="Aftuck L."/>
            <person name="Alexander A."/>
            <person name="An P."/>
            <person name="Anderson E."/>
            <person name="Anderson S."/>
            <person name="Arachi H."/>
            <person name="Azer M."/>
            <person name="Bachantsang P."/>
            <person name="Barry A."/>
            <person name="Bayul T."/>
            <person name="Berlin A."/>
            <person name="Bessette D."/>
            <person name="Bloom T."/>
            <person name="Bloom T."/>
            <person name="Boguslavskiy L."/>
            <person name="Bonnet C."/>
            <person name="Boukhgalter B."/>
            <person name="Bourzgui I."/>
            <person name="Brown A."/>
            <person name="Cahill P."/>
            <person name="Channer S."/>
            <person name="Cheshatsang Y."/>
            <person name="Chuda L."/>
            <person name="Citroen M."/>
            <person name="Collymore A."/>
            <person name="Cooke P."/>
            <person name="Costello M."/>
            <person name="D'Aco K."/>
            <person name="Daza R."/>
            <person name="De Haan G."/>
            <person name="DeGray S."/>
            <person name="DeMaso C."/>
            <person name="Dhargay N."/>
            <person name="Dooley K."/>
            <person name="Dooley E."/>
            <person name="Doricent M."/>
            <person name="Dorje P."/>
            <person name="Dorjee K."/>
            <person name="Dupes A."/>
            <person name="Elong R."/>
            <person name="Falk J."/>
            <person name="Farina A."/>
            <person name="Faro S."/>
            <person name="Ferguson D."/>
            <person name="Fisher S."/>
            <person name="Foley C.D."/>
            <person name="Franke A."/>
            <person name="Friedrich D."/>
            <person name="Gadbois L."/>
            <person name="Gearin G."/>
            <person name="Gearin C.R."/>
            <person name="Giannoukos G."/>
            <person name="Goode T."/>
            <person name="Graham J."/>
            <person name="Grandbois E."/>
            <person name="Grewal S."/>
            <person name="Gyaltsen K."/>
            <person name="Hafez N."/>
            <person name="Hagos B."/>
            <person name="Hall J."/>
            <person name="Henson C."/>
            <person name="Hollinger A."/>
            <person name="Honan T."/>
            <person name="Huard M.D."/>
            <person name="Hughes L."/>
            <person name="Hurhula B."/>
            <person name="Husby M.E."/>
            <person name="Kamat A."/>
            <person name="Kanga B."/>
            <person name="Kashin S."/>
            <person name="Khazanovich D."/>
            <person name="Kisner P."/>
            <person name="Lance K."/>
            <person name="Lara M."/>
            <person name="Lee W."/>
            <person name="Lennon N."/>
            <person name="Letendre F."/>
            <person name="LeVine R."/>
            <person name="Lipovsky A."/>
            <person name="Liu X."/>
            <person name="Liu J."/>
            <person name="Liu S."/>
            <person name="Lokyitsang T."/>
            <person name="Lokyitsang Y."/>
            <person name="Lubonja R."/>
            <person name="Lui A."/>
            <person name="MacDonald P."/>
            <person name="Magnisalis V."/>
            <person name="Maru K."/>
            <person name="Matthews C."/>
            <person name="McCusker W."/>
            <person name="McDonough S."/>
            <person name="Mehta T."/>
            <person name="Meldrim J."/>
            <person name="Meneus L."/>
            <person name="Mihai O."/>
            <person name="Mihalev A."/>
            <person name="Mihova T."/>
            <person name="Mittelman R."/>
            <person name="Mlenga V."/>
            <person name="Montmayeur A."/>
            <person name="Mulrain L."/>
            <person name="Navidi A."/>
            <person name="Naylor J."/>
            <person name="Negash T."/>
            <person name="Nguyen T."/>
            <person name="Nguyen N."/>
            <person name="Nicol R."/>
            <person name="Norbu C."/>
            <person name="Norbu N."/>
            <person name="Novod N."/>
            <person name="O'Neill B."/>
            <person name="Osman S."/>
            <person name="Markiewicz E."/>
            <person name="Oyono O.L."/>
            <person name="Patti C."/>
            <person name="Phunkhang P."/>
            <person name="Pierre F."/>
            <person name="Priest M."/>
            <person name="Raghuraman S."/>
            <person name="Rege F."/>
            <person name="Reyes R."/>
            <person name="Rise C."/>
            <person name="Rogov P."/>
            <person name="Ross K."/>
            <person name="Ryan E."/>
            <person name="Settipalli S."/>
            <person name="Shea T."/>
            <person name="Sherpa N."/>
            <person name="Shi L."/>
            <person name="Shih D."/>
            <person name="Sparrow T."/>
            <person name="Spaulding J."/>
            <person name="Stalker J."/>
            <person name="Stange-Thomann N."/>
            <person name="Stavropoulos S."/>
            <person name="Stone C."/>
            <person name="Strader C."/>
            <person name="Tesfaye S."/>
            <person name="Thomson T."/>
            <person name="Thoulutsang Y."/>
            <person name="Thoulutsang D."/>
            <person name="Topham K."/>
            <person name="Topping I."/>
            <person name="Tsamla T."/>
            <person name="Vassiliev H."/>
            <person name="Vo A."/>
            <person name="Wangchuk T."/>
            <person name="Wangdi T."/>
            <person name="Weiand M."/>
            <person name="Wilkinson J."/>
            <person name="Wilson A."/>
            <person name="Yadav S."/>
            <person name="Young G."/>
            <person name="Yu Q."/>
            <person name="Zembek L."/>
            <person name="Zhong D."/>
            <person name="Zimmer A."/>
            <person name="Zwirko Z."/>
            <person name="Jaffe D.B."/>
            <person name="Alvarez P."/>
            <person name="Brockman W."/>
            <person name="Butler J."/>
            <person name="Chin C."/>
            <person name="Gnerre S."/>
            <person name="MacCallum I."/>
            <person name="Graves J.A."/>
            <person name="Ponting C.P."/>
            <person name="Breen M."/>
            <person name="Samollow P.B."/>
            <person name="Lander E.S."/>
            <person name="Lindblad-Toh K."/>
        </authorList>
    </citation>
    <scope>NUCLEOTIDE SEQUENCE [LARGE SCALE GENOMIC DNA]</scope>
</reference>
<evidence type="ECO:0008006" key="4">
    <source>
        <dbReference type="Google" id="ProtNLM"/>
    </source>
</evidence>
<dbReference type="GO" id="GO:0005125">
    <property type="term" value="F:cytokine activity"/>
    <property type="evidence" value="ECO:0000318"/>
    <property type="project" value="GO_Central"/>
</dbReference>
<dbReference type="Pfam" id="PF14565">
    <property type="entry name" value="IL22"/>
    <property type="match status" value="1"/>
</dbReference>
<dbReference type="Gene3D" id="1.20.1250.10">
    <property type="match status" value="1"/>
</dbReference>
<proteinExistence type="predicted"/>
<dbReference type="AlphaFoldDB" id="F6ZMP3"/>
<reference evidence="2" key="3">
    <citation type="submission" date="2025-09" db="UniProtKB">
        <authorList>
            <consortium name="Ensembl"/>
        </authorList>
    </citation>
    <scope>IDENTIFICATION</scope>
</reference>
<keyword evidence="3" id="KW-1185">Reference proteome</keyword>
<dbReference type="FunCoup" id="F6ZMP3">
    <property type="interactions" value="70"/>
</dbReference>
<dbReference type="InParanoid" id="F6ZMP3"/>
<dbReference type="Ensembl" id="ENSMODT00000009345.3">
    <property type="protein sequence ID" value="ENSMODP00000009164.2"/>
    <property type="gene ID" value="ENSMODG00000007387.4"/>
</dbReference>
<dbReference type="GO" id="GO:0005615">
    <property type="term" value="C:extracellular space"/>
    <property type="evidence" value="ECO:0000318"/>
    <property type="project" value="GO_Central"/>
</dbReference>